<reference evidence="1" key="1">
    <citation type="journal article" date="2021" name="Proc. Natl. Acad. Sci. U.S.A.">
        <title>A Catalog of Tens of Thousands of Viruses from Human Metagenomes Reveals Hidden Associations with Chronic Diseases.</title>
        <authorList>
            <person name="Tisza M.J."/>
            <person name="Buck C.B."/>
        </authorList>
    </citation>
    <scope>NUCLEOTIDE SEQUENCE</scope>
    <source>
        <strain evidence="1">CtRwl19</strain>
    </source>
</reference>
<dbReference type="CDD" id="cd08054">
    <property type="entry name" value="gp6"/>
    <property type="match status" value="1"/>
</dbReference>
<dbReference type="InterPro" id="IPR021146">
    <property type="entry name" value="Phage_gp6-like_head-tail"/>
</dbReference>
<evidence type="ECO:0000313" key="1">
    <source>
        <dbReference type="EMBL" id="DAF56446.1"/>
    </source>
</evidence>
<dbReference type="Gene3D" id="1.10.3230.30">
    <property type="entry name" value="Phage gp6-like head-tail connector protein"/>
    <property type="match status" value="1"/>
</dbReference>
<dbReference type="NCBIfam" id="TIGR01560">
    <property type="entry name" value="put_DNA_pack"/>
    <property type="match status" value="1"/>
</dbReference>
<dbReference type="InterPro" id="IPR006450">
    <property type="entry name" value="Phage_HK97_gp6-like"/>
</dbReference>
<accession>A0A8S5SZS0</accession>
<sequence>MLITLDLIKQHCRIDSDDEDELLELYESAAQQHIENQLDRKLFADEVPDDVANGLVINSAIKQAMLMTIAHWYEHRESVVIGVVSKEIEEGTWRLIQPYRIMGL</sequence>
<dbReference type="EMBL" id="BK032716">
    <property type="protein sequence ID" value="DAF56446.1"/>
    <property type="molecule type" value="Genomic_DNA"/>
</dbReference>
<protein>
    <submittedName>
        <fullName evidence="1">Head tail connector</fullName>
    </submittedName>
</protein>
<organism evidence="1">
    <name type="scientific">Siphoviridae sp. ctRwl19</name>
    <dbReference type="NCBI Taxonomy" id="2827871"/>
    <lineage>
        <taxon>Viruses</taxon>
        <taxon>Duplodnaviria</taxon>
        <taxon>Heunggongvirae</taxon>
        <taxon>Uroviricota</taxon>
        <taxon>Caudoviricetes</taxon>
    </lineage>
</organism>
<dbReference type="Pfam" id="PF05135">
    <property type="entry name" value="Phage_connect_1"/>
    <property type="match status" value="1"/>
</dbReference>
<name>A0A8S5SZS0_9CAUD</name>
<proteinExistence type="predicted"/>